<accession>M4EJ51</accession>
<organism evidence="2 6">
    <name type="scientific">Brassica campestris</name>
    <name type="common">Field mustard</name>
    <dbReference type="NCBI Taxonomy" id="3711"/>
    <lineage>
        <taxon>Eukaryota</taxon>
        <taxon>Viridiplantae</taxon>
        <taxon>Streptophyta</taxon>
        <taxon>Embryophyta</taxon>
        <taxon>Tracheophyta</taxon>
        <taxon>Spermatophyta</taxon>
        <taxon>Magnoliopsida</taxon>
        <taxon>eudicotyledons</taxon>
        <taxon>Gunneridae</taxon>
        <taxon>Pentapetalae</taxon>
        <taxon>rosids</taxon>
        <taxon>malvids</taxon>
        <taxon>Brassicales</taxon>
        <taxon>Brassicaceae</taxon>
        <taxon>Brassiceae</taxon>
        <taxon>Brassica</taxon>
    </lineage>
</organism>
<dbReference type="EnsemblPlants" id="Bra028816.1">
    <property type="protein sequence ID" value="Bra028816.1-P"/>
    <property type="gene ID" value="Bra028816"/>
</dbReference>
<dbReference type="EMBL" id="LS974621">
    <property type="protein sequence ID" value="CAG7874600.1"/>
    <property type="molecule type" value="Genomic_DNA"/>
</dbReference>
<dbReference type="Proteomes" id="UP000694005">
    <property type="component" value="Chromosome A06"/>
</dbReference>
<feature type="region of interest" description="Disordered" evidence="1">
    <location>
        <begin position="54"/>
        <end position="76"/>
    </location>
</feature>
<dbReference type="Gramene" id="A06p16380.2_BraZ1">
    <property type="protein sequence ID" value="A06p16380.2_BraZ1.CDS.1"/>
    <property type="gene ID" value="A06g16380.2_BraZ1"/>
</dbReference>
<feature type="compositionally biased region" description="Polar residues" evidence="1">
    <location>
        <begin position="1"/>
        <end position="17"/>
    </location>
</feature>
<evidence type="ECO:0000313" key="6">
    <source>
        <dbReference type="Proteomes" id="UP000694005"/>
    </source>
</evidence>
<evidence type="ECO:0000313" key="3">
    <source>
        <dbReference type="EMBL" id="CAG7874600.1"/>
    </source>
</evidence>
<dbReference type="Proteomes" id="UP000694005">
    <property type="component" value="Chromosome A05"/>
</dbReference>
<gene>
    <name evidence="3" type="ORF">BRAPAZ1V2_A05P11210.2</name>
    <name evidence="2" type="ORF">BRAPAZ1V2_A06P16380.2</name>
</gene>
<reference evidence="5" key="1">
    <citation type="journal article" date="2011" name="Nat. Genet.">
        <title>The genome of the mesopolyploid crop species Brassica rapa.</title>
        <authorList>
            <consortium name="Brassica rapa Genome Sequencing Project Consortium"/>
            <person name="Wang X."/>
            <person name="Wang H."/>
            <person name="Wang J."/>
            <person name="Sun R."/>
            <person name="Wu J."/>
            <person name="Liu S."/>
            <person name="Bai Y."/>
            <person name="Mun J.H."/>
            <person name="Bancroft I."/>
            <person name="Cheng F."/>
            <person name="Huang S."/>
            <person name="Li X."/>
            <person name="Hua W."/>
            <person name="Wang J."/>
            <person name="Wang X."/>
            <person name="Freeling M."/>
            <person name="Pires J.C."/>
            <person name="Paterson A.H."/>
            <person name="Chalhoub B."/>
            <person name="Wang B."/>
            <person name="Hayward A."/>
            <person name="Sharpe A.G."/>
            <person name="Park B.S."/>
            <person name="Weisshaar B."/>
            <person name="Liu B."/>
            <person name="Li B."/>
            <person name="Liu B."/>
            <person name="Tong C."/>
            <person name="Song C."/>
            <person name="Duran C."/>
            <person name="Peng C."/>
            <person name="Geng C."/>
            <person name="Koh C."/>
            <person name="Lin C."/>
            <person name="Edwards D."/>
            <person name="Mu D."/>
            <person name="Shen D."/>
            <person name="Soumpourou E."/>
            <person name="Li F."/>
            <person name="Fraser F."/>
            <person name="Conant G."/>
            <person name="Lassalle G."/>
            <person name="King G.J."/>
            <person name="Bonnema G."/>
            <person name="Tang H."/>
            <person name="Wang H."/>
            <person name="Belcram H."/>
            <person name="Zhou H."/>
            <person name="Hirakawa H."/>
            <person name="Abe H."/>
            <person name="Guo H."/>
            <person name="Wang H."/>
            <person name="Jin H."/>
            <person name="Parkin I.A."/>
            <person name="Batley J."/>
            <person name="Kim J.S."/>
            <person name="Just J."/>
            <person name="Li J."/>
            <person name="Xu J."/>
            <person name="Deng J."/>
            <person name="Kim J.A."/>
            <person name="Li J."/>
            <person name="Yu J."/>
            <person name="Meng J."/>
            <person name="Wang J."/>
            <person name="Min J."/>
            <person name="Poulain J."/>
            <person name="Wang J."/>
            <person name="Hatakeyama K."/>
            <person name="Wu K."/>
            <person name="Wang L."/>
            <person name="Fang L."/>
            <person name="Trick M."/>
            <person name="Links M.G."/>
            <person name="Zhao M."/>
            <person name="Jin M."/>
            <person name="Ramchiary N."/>
            <person name="Drou N."/>
            <person name="Berkman P.J."/>
            <person name="Cai Q."/>
            <person name="Huang Q."/>
            <person name="Li R."/>
            <person name="Tabata S."/>
            <person name="Cheng S."/>
            <person name="Zhang S."/>
            <person name="Zhang S."/>
            <person name="Huang S."/>
            <person name="Sato S."/>
            <person name="Sun S."/>
            <person name="Kwon S.J."/>
            <person name="Choi S.R."/>
            <person name="Lee T.H."/>
            <person name="Fan W."/>
            <person name="Zhao X."/>
            <person name="Tan X."/>
            <person name="Xu X."/>
            <person name="Wang Y."/>
            <person name="Qiu Y."/>
            <person name="Yin Y."/>
            <person name="Li Y."/>
            <person name="Du Y."/>
            <person name="Liao Y."/>
            <person name="Lim Y."/>
            <person name="Narusaka Y."/>
            <person name="Wang Y."/>
            <person name="Wang Z."/>
            <person name="Li Z."/>
            <person name="Wang Z."/>
            <person name="Xiong Z."/>
            <person name="Zhang Z."/>
        </authorList>
    </citation>
    <scope>NUCLEOTIDE SEQUENCE [LARGE SCALE GENOMIC DNA]</scope>
    <source>
        <strain evidence="5">cv. Chiifu-401-42</strain>
    </source>
</reference>
<feature type="compositionally biased region" description="Basic and acidic residues" evidence="1">
    <location>
        <begin position="161"/>
        <end position="172"/>
    </location>
</feature>
<name>A0A8D9G516_BRACM</name>
<dbReference type="OMA" id="PTAQNHY"/>
<dbReference type="HOGENOM" id="CLU_1477171_0_0_1"/>
<reference evidence="2 6" key="3">
    <citation type="submission" date="2021-07" db="EMBL/GenBank/DDBJ databases">
        <authorList>
            <consortium name="Genoscope - CEA"/>
            <person name="William W."/>
        </authorList>
    </citation>
    <scope>NUCLEOTIDE SEQUENCE [LARGE SCALE GENOMIC DNA]</scope>
</reference>
<evidence type="ECO:0000313" key="2">
    <source>
        <dbReference type="EMBL" id="CAG7869398.1"/>
    </source>
</evidence>
<evidence type="ECO:0000256" key="1">
    <source>
        <dbReference type="SAM" id="MobiDB-lite"/>
    </source>
</evidence>
<feature type="compositionally biased region" description="Basic and acidic residues" evidence="1">
    <location>
        <begin position="121"/>
        <end position="131"/>
    </location>
</feature>
<sequence length="183" mass="20307">MGETHTQTALRPNNQPERLQPAHGSGTLGTCKDNAPQCGTRHVSINLTFTISRSRRRYTTGGQELGQTAKPPSRPPLLFHALFSLRRASSIRSRAPPTAQNHYPLGITNQKTPTHTQHTPNEIKDRTKRLEQQTGDARLKKPSPPGEQNRRRRSCKSLPSRRQEPAATELKEPPSPGEETSTG</sequence>
<feature type="compositionally biased region" description="Polar residues" evidence="1">
    <location>
        <begin position="107"/>
        <end position="120"/>
    </location>
</feature>
<dbReference type="Gramene" id="A05p11210.2_BraZ1">
    <property type="protein sequence ID" value="A05p11210.2_BraZ1.CDS.1"/>
    <property type="gene ID" value="A05g11210.2_BraZ1"/>
</dbReference>
<feature type="region of interest" description="Disordered" evidence="1">
    <location>
        <begin position="91"/>
        <end position="183"/>
    </location>
</feature>
<dbReference type="EMBL" id="LS974622">
    <property type="protein sequence ID" value="CAG7869398.1"/>
    <property type="molecule type" value="Genomic_DNA"/>
</dbReference>
<dbReference type="AlphaFoldDB" id="A0A8D9G516"/>
<evidence type="ECO:0000313" key="4">
    <source>
        <dbReference type="EnsemblPlants" id="Bra028816.1-P"/>
    </source>
</evidence>
<reference evidence="4" key="4">
    <citation type="submission" date="2023-03" db="UniProtKB">
        <authorList>
            <consortium name="EnsemblPlants"/>
        </authorList>
    </citation>
    <scope>IDENTIFICATION</scope>
    <source>
        <strain evidence="4">cv. Chiifu-401-42</strain>
    </source>
</reference>
<evidence type="ECO:0000313" key="5">
    <source>
        <dbReference type="Proteomes" id="UP000011750"/>
    </source>
</evidence>
<reference evidence="5" key="2">
    <citation type="journal article" date="2018" name="Hortic Res">
        <title>Improved Brassica rapa reference genome by single-molecule sequencing and chromosome conformation capture technologies.</title>
        <authorList>
            <person name="Zhang L."/>
            <person name="Cai X."/>
            <person name="Wu J."/>
            <person name="Liu M."/>
            <person name="Grob S."/>
            <person name="Cheng F."/>
            <person name="Liang J."/>
            <person name="Cai C."/>
            <person name="Liu Z."/>
            <person name="Liu B."/>
            <person name="Wang F."/>
            <person name="Li S."/>
            <person name="Liu F."/>
            <person name="Li X."/>
            <person name="Cheng L."/>
            <person name="Yang W."/>
            <person name="Li M.H."/>
            <person name="Grossniklaus U."/>
            <person name="Zheng H."/>
            <person name="Wang X."/>
        </authorList>
    </citation>
    <scope>NUCLEOTIDE SEQUENCE [LARGE SCALE GENOMIC DNA]</scope>
    <source>
        <strain evidence="5">cv. Chiifu-401-42</strain>
    </source>
</reference>
<dbReference type="Proteomes" id="UP000011750">
    <property type="component" value="Chromosome A02"/>
</dbReference>
<accession>A0A8D9G516</accession>
<protein>
    <submittedName>
        <fullName evidence="2 4">Uncharacterized protein</fullName>
    </submittedName>
</protein>
<proteinExistence type="predicted"/>
<keyword evidence="5" id="KW-1185">Reference proteome</keyword>
<feature type="region of interest" description="Disordered" evidence="1">
    <location>
        <begin position="1"/>
        <end position="36"/>
    </location>
</feature>
<dbReference type="Gramene" id="Bra028816.1">
    <property type="protein sequence ID" value="Bra028816.1-P"/>
    <property type="gene ID" value="Bra028816"/>
</dbReference>